<gene>
    <name evidence="1" type="ORF">T4D_7718</name>
</gene>
<dbReference type="AlphaFoldDB" id="A0A0V1FBA8"/>
<organism evidence="1 2">
    <name type="scientific">Trichinella pseudospiralis</name>
    <name type="common">Parasitic roundworm</name>
    <dbReference type="NCBI Taxonomy" id="6337"/>
    <lineage>
        <taxon>Eukaryota</taxon>
        <taxon>Metazoa</taxon>
        <taxon>Ecdysozoa</taxon>
        <taxon>Nematoda</taxon>
        <taxon>Enoplea</taxon>
        <taxon>Dorylaimia</taxon>
        <taxon>Trichinellida</taxon>
        <taxon>Trichinellidae</taxon>
        <taxon>Trichinella</taxon>
    </lineage>
</organism>
<sequence>MDENLPSEMEGLAVWASRVRTFDISHQLLKILQFFSVFCKRIFFPCETESQIRKLRASLLLCTLHPGLPECIRQNCSPSSSVNCTCIQAKSQINYDCPTLTV</sequence>
<accession>A0A0V1FBA8</accession>
<keyword evidence="2" id="KW-1185">Reference proteome</keyword>
<dbReference type="OrthoDB" id="5919988at2759"/>
<comment type="caution">
    <text evidence="1">The sequence shown here is derived from an EMBL/GenBank/DDBJ whole genome shotgun (WGS) entry which is preliminary data.</text>
</comment>
<name>A0A0V1FBA8_TRIPS</name>
<protein>
    <submittedName>
        <fullName evidence="1">Uncharacterized protein</fullName>
    </submittedName>
</protein>
<reference evidence="1 2" key="1">
    <citation type="submission" date="2015-01" db="EMBL/GenBank/DDBJ databases">
        <title>Evolution of Trichinella species and genotypes.</title>
        <authorList>
            <person name="Korhonen P.K."/>
            <person name="Edoardo P."/>
            <person name="Giuseppe L.R."/>
            <person name="Gasser R.B."/>
        </authorList>
    </citation>
    <scope>NUCLEOTIDE SEQUENCE [LARGE SCALE GENOMIC DNA]</scope>
    <source>
        <strain evidence="1">ISS470</strain>
    </source>
</reference>
<dbReference type="Proteomes" id="UP000054995">
    <property type="component" value="Unassembled WGS sequence"/>
</dbReference>
<evidence type="ECO:0000313" key="1">
    <source>
        <dbReference type="EMBL" id="KRY83398.1"/>
    </source>
</evidence>
<evidence type="ECO:0000313" key="2">
    <source>
        <dbReference type="Proteomes" id="UP000054995"/>
    </source>
</evidence>
<proteinExistence type="predicted"/>
<dbReference type="EMBL" id="JYDT01000142">
    <property type="protein sequence ID" value="KRY83398.1"/>
    <property type="molecule type" value="Genomic_DNA"/>
</dbReference>